<evidence type="ECO:0000313" key="7">
    <source>
        <dbReference type="EnsemblMetazoa" id="G1319.1:cds"/>
    </source>
</evidence>
<dbReference type="PANTHER" id="PTHR22255">
    <property type="entry name" value="LP06548P"/>
    <property type="match status" value="1"/>
</dbReference>
<dbReference type="InterPro" id="IPR055472">
    <property type="entry name" value="DUF7044"/>
</dbReference>
<keyword evidence="3" id="KW-0732">Signal</keyword>
<dbReference type="AlphaFoldDB" id="A0A8W8IAL0"/>
<feature type="compositionally biased region" description="Basic and acidic residues" evidence="1">
    <location>
        <begin position="519"/>
        <end position="532"/>
    </location>
</feature>
<feature type="region of interest" description="Disordered" evidence="1">
    <location>
        <begin position="506"/>
        <end position="534"/>
    </location>
</feature>
<dbReference type="Pfam" id="PF23069">
    <property type="entry name" value="DUF7042"/>
    <property type="match status" value="2"/>
</dbReference>
<feature type="transmembrane region" description="Helical" evidence="2">
    <location>
        <begin position="551"/>
        <end position="570"/>
    </location>
</feature>
<dbReference type="EnsemblMetazoa" id="G1319.1">
    <property type="protein sequence ID" value="G1319.1:cds"/>
    <property type="gene ID" value="G1319"/>
</dbReference>
<dbReference type="PANTHER" id="PTHR22255:SF9">
    <property type="entry name" value="LP06548P"/>
    <property type="match status" value="1"/>
</dbReference>
<keyword evidence="8" id="KW-1185">Reference proteome</keyword>
<dbReference type="KEGG" id="crg:105341081"/>
<evidence type="ECO:0000259" key="6">
    <source>
        <dbReference type="Pfam" id="PF23071"/>
    </source>
</evidence>
<keyword evidence="2" id="KW-1133">Transmembrane helix</keyword>
<evidence type="ECO:0000256" key="1">
    <source>
        <dbReference type="SAM" id="MobiDB-lite"/>
    </source>
</evidence>
<dbReference type="Pfam" id="PF23070">
    <property type="entry name" value="DUF7043"/>
    <property type="match status" value="1"/>
</dbReference>
<organism evidence="7 8">
    <name type="scientific">Magallana gigas</name>
    <name type="common">Pacific oyster</name>
    <name type="synonym">Crassostrea gigas</name>
    <dbReference type="NCBI Taxonomy" id="29159"/>
    <lineage>
        <taxon>Eukaryota</taxon>
        <taxon>Metazoa</taxon>
        <taxon>Spiralia</taxon>
        <taxon>Lophotrochozoa</taxon>
        <taxon>Mollusca</taxon>
        <taxon>Bivalvia</taxon>
        <taxon>Autobranchia</taxon>
        <taxon>Pteriomorphia</taxon>
        <taxon>Ostreida</taxon>
        <taxon>Ostreoidea</taxon>
        <taxon>Ostreidae</taxon>
        <taxon>Magallana</taxon>
    </lineage>
</organism>
<dbReference type="InterPro" id="IPR055471">
    <property type="entry name" value="DUF7043"/>
</dbReference>
<dbReference type="Pfam" id="PF23071">
    <property type="entry name" value="DUF7044"/>
    <property type="match status" value="1"/>
</dbReference>
<protein>
    <submittedName>
        <fullName evidence="7">Uncharacterized protein</fullName>
    </submittedName>
</protein>
<dbReference type="Proteomes" id="UP000005408">
    <property type="component" value="Unassembled WGS sequence"/>
</dbReference>
<feature type="compositionally biased region" description="Polar residues" evidence="1">
    <location>
        <begin position="506"/>
        <end position="518"/>
    </location>
</feature>
<feature type="domain" description="DUF7042" evidence="4">
    <location>
        <begin position="119"/>
        <end position="243"/>
    </location>
</feature>
<evidence type="ECO:0000313" key="8">
    <source>
        <dbReference type="Proteomes" id="UP000005408"/>
    </source>
</evidence>
<dbReference type="InterPro" id="IPR055470">
    <property type="entry name" value="DUF7042"/>
</dbReference>
<evidence type="ECO:0000259" key="4">
    <source>
        <dbReference type="Pfam" id="PF23069"/>
    </source>
</evidence>
<keyword evidence="2" id="KW-0812">Transmembrane</keyword>
<name>A0A8W8IAL0_MAGGI</name>
<feature type="domain" description="DUF7043" evidence="5">
    <location>
        <begin position="252"/>
        <end position="372"/>
    </location>
</feature>
<proteinExistence type="predicted"/>
<reference evidence="7" key="1">
    <citation type="submission" date="2022-08" db="UniProtKB">
        <authorList>
            <consortium name="EnsemblMetazoa"/>
        </authorList>
    </citation>
    <scope>IDENTIFICATION</scope>
    <source>
        <strain evidence="7">05x7-T-G4-1.051#20</strain>
    </source>
</reference>
<feature type="domain" description="DUF7042" evidence="4">
    <location>
        <begin position="384"/>
        <end position="494"/>
    </location>
</feature>
<dbReference type="OrthoDB" id="9979716at2759"/>
<evidence type="ECO:0000256" key="3">
    <source>
        <dbReference type="SAM" id="SignalP"/>
    </source>
</evidence>
<feature type="domain" description="DUF7044" evidence="6">
    <location>
        <begin position="21"/>
        <end position="102"/>
    </location>
</feature>
<feature type="chain" id="PRO_5036483079" evidence="3">
    <location>
        <begin position="22"/>
        <end position="571"/>
    </location>
</feature>
<dbReference type="OMA" id="INRTHIS"/>
<dbReference type="GeneID" id="105341081"/>
<evidence type="ECO:0000256" key="2">
    <source>
        <dbReference type="SAM" id="Phobius"/>
    </source>
</evidence>
<keyword evidence="2" id="KW-0472">Membrane</keyword>
<accession>A0A8W8IAL0</accession>
<sequence>MEVPLWKFILSILVFITPAWACTFPKDWQGAWYQNVFGELTISETEISRKGVCTANVGNKYVVYSREQECYRCLVIFPWHQNVIQYKESFCQREKSLEVACRRIKGDEPLHTIVKVPGKPETCPFQGRYSFSYMHNGKGPCSNPQSEIHACADESKFKFIYKACPGIPNTKEREVYFQCLATWENGEKYLYGRFSGPELSDRADMYRCFMHSLFGYGGDMSMSADASCQGLQSPTVGTSTLALERFPTPVMQCRFPEVFEYRKVWRDLSGSTQIVVDDQMQVIRIRDASQSYSLNSDGSGSQEVKLVMRCRTSHGTGGIQKYVVHTTTSECESNYRCLLIKKRDSEGKVLEMELGQPFNDEFTACDDRTFTTGDKRILIGDDVKPTNCPVQAAGSFGFTDKTSDCKGQFIIGCSSPQEIVIQKKCPINLESVNIWRCLSDWKEGNNTHYVMVQSPKLLKPAMCLSFTITDNGIEVQEDEYCMRKATVSRSSINYLLFRPKENCNPNTHSSITETPSDMTSDRTKTSPDKTGVDRIQGSEGVINADNASSRISVLPCVVLLISFVTMLCFGR</sequence>
<feature type="signal peptide" evidence="3">
    <location>
        <begin position="1"/>
        <end position="21"/>
    </location>
</feature>
<evidence type="ECO:0000259" key="5">
    <source>
        <dbReference type="Pfam" id="PF23070"/>
    </source>
</evidence>